<dbReference type="EMBL" id="JAQNDK010000002">
    <property type="protein sequence ID" value="MDC0680361.1"/>
    <property type="molecule type" value="Genomic_DNA"/>
</dbReference>
<dbReference type="RefSeq" id="WP_272097402.1">
    <property type="nucleotide sequence ID" value="NZ_JAQNDK010000002.1"/>
</dbReference>
<gene>
    <name evidence="1" type="ORF">POL72_21640</name>
</gene>
<proteinExistence type="predicted"/>
<comment type="caution">
    <text evidence="1">The sequence shown here is derived from an EMBL/GenBank/DDBJ whole genome shotgun (WGS) entry which is preliminary data.</text>
</comment>
<dbReference type="Proteomes" id="UP001217485">
    <property type="component" value="Unassembled WGS sequence"/>
</dbReference>
<accession>A0ABT5C589</accession>
<reference evidence="1 2" key="1">
    <citation type="submission" date="2023-01" db="EMBL/GenBank/DDBJ databases">
        <title>Minimal conservation of predation-associated metabolite biosynthetic gene clusters underscores biosynthetic potential of Myxococcota including descriptions for ten novel species: Archangium lansinium sp. nov., Myxococcus landrumus sp. nov., Nannocystis bai.</title>
        <authorList>
            <person name="Ahearne A."/>
            <person name="Stevens C."/>
            <person name="Dowd S."/>
        </authorList>
    </citation>
    <scope>NUCLEOTIDE SEQUENCE [LARGE SCALE GENOMIC DNA]</scope>
    <source>
        <strain evidence="1 2">WIWO2</strain>
    </source>
</reference>
<organism evidence="1 2">
    <name type="scientific">Sorangium atrum</name>
    <dbReference type="NCBI Taxonomy" id="2995308"/>
    <lineage>
        <taxon>Bacteria</taxon>
        <taxon>Pseudomonadati</taxon>
        <taxon>Myxococcota</taxon>
        <taxon>Polyangia</taxon>
        <taxon>Polyangiales</taxon>
        <taxon>Polyangiaceae</taxon>
        <taxon>Sorangium</taxon>
    </lineage>
</organism>
<evidence type="ECO:0000313" key="2">
    <source>
        <dbReference type="Proteomes" id="UP001217485"/>
    </source>
</evidence>
<evidence type="ECO:0000313" key="1">
    <source>
        <dbReference type="EMBL" id="MDC0680361.1"/>
    </source>
</evidence>
<sequence>MLREDAMARQLDALRSQPRELLASLQELRRRATRLQELRAQFQRLVPELAEEMVRRQTAAAGPSTAVEFKEYVFDPASGRHKPDYRIEHIAGLEWWEPEASPDRIERSVLQAQALVDAIGEAGIVGSLDDEGSVKRLYSQLQDVRSLSKDALDWVSSREKFFSRGNVRRVVKATDSHRIGAVGKRFRFYHQGRVCFLGLDGFARE</sequence>
<protein>
    <submittedName>
        <fullName evidence="1">Uncharacterized protein</fullName>
    </submittedName>
</protein>
<keyword evidence="2" id="KW-1185">Reference proteome</keyword>
<name>A0ABT5C589_9BACT</name>